<proteinExistence type="predicted"/>
<evidence type="ECO:0000313" key="3">
    <source>
        <dbReference type="Proteomes" id="UP000003477"/>
    </source>
</evidence>
<evidence type="ECO:0000256" key="1">
    <source>
        <dbReference type="SAM" id="Coils"/>
    </source>
</evidence>
<dbReference type="EMBL" id="AESD01000205">
    <property type="protein sequence ID" value="EHJ14041.1"/>
    <property type="molecule type" value="Genomic_DNA"/>
</dbReference>
<reference evidence="2 3" key="1">
    <citation type="journal article" date="2011" name="Front. Microbiol.">
        <title>Two Strains of Crocosphaera watsonii with Highly Conserved Genomes are Distinguished by Strain-Specific Features.</title>
        <authorList>
            <person name="Bench S.R."/>
            <person name="Ilikchyan I.N."/>
            <person name="Tripp H.J."/>
            <person name="Zehr J.P."/>
        </authorList>
    </citation>
    <scope>NUCLEOTIDE SEQUENCE [LARGE SCALE GENOMIC DNA]</scope>
    <source>
        <strain evidence="2 3">WH 0003</strain>
    </source>
</reference>
<protein>
    <submittedName>
        <fullName evidence="2">Uncharacterized protein</fullName>
    </submittedName>
</protein>
<dbReference type="Proteomes" id="UP000003477">
    <property type="component" value="Unassembled WGS sequence"/>
</dbReference>
<dbReference type="GeneID" id="88765104"/>
<evidence type="ECO:0000313" key="2">
    <source>
        <dbReference type="EMBL" id="EHJ14041.1"/>
    </source>
</evidence>
<sequence>MSSLHSFIENQTQAVEQSLKAIADLQRQLNELNSQLRVQQQIGQAQKTANFEVEDWLKQGKKLMKDLCSIFPVEALKDLAEEVVEMSQEVQANYNEYQQSGRFLNGAEEEEEVTETSAKDLPILAENLPDIEDDEQVLFASQIEAVIQHKPPHIIEFVRQQFNISGRIKKMSALTRKLAENHLTRKRLEQILTAAELTTGATGMRMLATTNSNGTSAKNGHG</sequence>
<keyword evidence="1" id="KW-0175">Coiled coil</keyword>
<gene>
    <name evidence="2" type="ORF">CWATWH0003_1281</name>
</gene>
<accession>G5J197</accession>
<dbReference type="AlphaFoldDB" id="G5J197"/>
<organism evidence="2 3">
    <name type="scientific">Crocosphaera watsonii WH 0003</name>
    <dbReference type="NCBI Taxonomy" id="423471"/>
    <lineage>
        <taxon>Bacteria</taxon>
        <taxon>Bacillati</taxon>
        <taxon>Cyanobacteriota</taxon>
        <taxon>Cyanophyceae</taxon>
        <taxon>Oscillatoriophycideae</taxon>
        <taxon>Chroococcales</taxon>
        <taxon>Aphanothecaceae</taxon>
        <taxon>Crocosphaera</taxon>
    </lineage>
</organism>
<feature type="coiled-coil region" evidence="1">
    <location>
        <begin position="8"/>
        <end position="42"/>
    </location>
</feature>
<name>G5J197_CROWT</name>
<dbReference type="PATRIC" id="fig|423471.3.peg.1182"/>
<comment type="caution">
    <text evidence="2">The sequence shown here is derived from an EMBL/GenBank/DDBJ whole genome shotgun (WGS) entry which is preliminary data.</text>
</comment>
<dbReference type="RefSeq" id="WP_007309743.1">
    <property type="nucleotide sequence ID" value="NZ_AESD01000205.1"/>
</dbReference>